<evidence type="ECO:0000313" key="2">
    <source>
        <dbReference type="WBParaSite" id="nRc.2.0.1.t46557-RA"/>
    </source>
</evidence>
<evidence type="ECO:0000313" key="1">
    <source>
        <dbReference type="Proteomes" id="UP000887565"/>
    </source>
</evidence>
<dbReference type="WBParaSite" id="nRc.2.0.1.t46557-RA">
    <property type="protein sequence ID" value="nRc.2.0.1.t46557-RA"/>
    <property type="gene ID" value="nRc.2.0.1.g46557"/>
</dbReference>
<name>A0A915L6X5_ROMCU</name>
<protein>
    <submittedName>
        <fullName evidence="2">Uncharacterized protein</fullName>
    </submittedName>
</protein>
<keyword evidence="1" id="KW-1185">Reference proteome</keyword>
<dbReference type="Proteomes" id="UP000887565">
    <property type="component" value="Unplaced"/>
</dbReference>
<sequence length="150" mass="17343">MNNNNNGWAKRGRIWRSRASALGCRHHGVRRRPIRTKWSAGSLDLGQFRRPDPWYCGSNGRRTGGPGVCRSDHCQSDRCRSQFDSLEVAQSQRHSQGSAFGARNFPKMLFEPAFTNRQQIKRNLNRLRKIANEIAKEIWITSDDKENFEI</sequence>
<dbReference type="AlphaFoldDB" id="A0A915L6X5"/>
<proteinExistence type="predicted"/>
<organism evidence="1 2">
    <name type="scientific">Romanomermis culicivorax</name>
    <name type="common">Nematode worm</name>
    <dbReference type="NCBI Taxonomy" id="13658"/>
    <lineage>
        <taxon>Eukaryota</taxon>
        <taxon>Metazoa</taxon>
        <taxon>Ecdysozoa</taxon>
        <taxon>Nematoda</taxon>
        <taxon>Enoplea</taxon>
        <taxon>Dorylaimia</taxon>
        <taxon>Mermithida</taxon>
        <taxon>Mermithoidea</taxon>
        <taxon>Mermithidae</taxon>
        <taxon>Romanomermis</taxon>
    </lineage>
</organism>
<reference evidence="2" key="1">
    <citation type="submission" date="2022-11" db="UniProtKB">
        <authorList>
            <consortium name="WormBaseParasite"/>
        </authorList>
    </citation>
    <scope>IDENTIFICATION</scope>
</reference>
<accession>A0A915L6X5</accession>